<dbReference type="EMBL" id="JAAAMV010000025">
    <property type="protein sequence ID" value="NBD27121.1"/>
    <property type="molecule type" value="Genomic_DNA"/>
</dbReference>
<gene>
    <name evidence="1" type="ORF">GT019_24885</name>
</gene>
<sequence length="55" mass="6346">MLLSTVRNGRAYRLTDDWAREDPLSLTAQLAGAVDRMTRRNGVRSLQSLKIRYRP</sequence>
<protein>
    <submittedName>
        <fullName evidence="1">Uncharacterized protein</fullName>
    </submittedName>
</protein>
<dbReference type="RefSeq" id="WP_161746138.1">
    <property type="nucleotide sequence ID" value="NZ_JAAAMV010000025.1"/>
</dbReference>
<comment type="caution">
    <text evidence="1">The sequence shown here is derived from an EMBL/GenBank/DDBJ whole genome shotgun (WGS) entry which is preliminary data.</text>
</comment>
<reference evidence="1 2" key="1">
    <citation type="submission" date="2020-01" db="EMBL/GenBank/DDBJ databases">
        <title>Paenibacillus soybeanensis sp. nov. isolated from the nodules of soybean (Glycine max(L.) Merr).</title>
        <authorList>
            <person name="Wang H."/>
        </authorList>
    </citation>
    <scope>NUCLEOTIDE SEQUENCE [LARGE SCALE GENOMIC DNA]</scope>
    <source>
        <strain evidence="1 2">T1</strain>
    </source>
</reference>
<evidence type="ECO:0000313" key="1">
    <source>
        <dbReference type="EMBL" id="NBD27121.1"/>
    </source>
</evidence>
<proteinExistence type="predicted"/>
<dbReference type="Proteomes" id="UP000665561">
    <property type="component" value="Unassembled WGS sequence"/>
</dbReference>
<organism evidence="1 2">
    <name type="scientific">Paenibacillus glycinis</name>
    <dbReference type="NCBI Taxonomy" id="2697035"/>
    <lineage>
        <taxon>Bacteria</taxon>
        <taxon>Bacillati</taxon>
        <taxon>Bacillota</taxon>
        <taxon>Bacilli</taxon>
        <taxon>Bacillales</taxon>
        <taxon>Paenibacillaceae</taxon>
        <taxon>Paenibacillus</taxon>
    </lineage>
</organism>
<evidence type="ECO:0000313" key="2">
    <source>
        <dbReference type="Proteomes" id="UP000665561"/>
    </source>
</evidence>
<keyword evidence="2" id="KW-1185">Reference proteome</keyword>
<name>A0ABW9XWQ5_9BACL</name>
<accession>A0ABW9XWQ5</accession>